<feature type="region of interest" description="Disordered" evidence="6">
    <location>
        <begin position="208"/>
        <end position="251"/>
    </location>
</feature>
<dbReference type="Gene3D" id="3.40.50.300">
    <property type="entry name" value="P-loop containing nucleotide triphosphate hydrolases"/>
    <property type="match status" value="1"/>
</dbReference>
<keyword evidence="2" id="KW-0378">Hydrolase</keyword>
<dbReference type="InterPro" id="IPR036627">
    <property type="entry name" value="CobW-likC_sf"/>
</dbReference>
<evidence type="ECO:0000256" key="2">
    <source>
        <dbReference type="ARBA" id="ARBA00022801"/>
    </source>
</evidence>
<evidence type="ECO:0000313" key="8">
    <source>
        <dbReference type="EMBL" id="MXR50697.1"/>
    </source>
</evidence>
<dbReference type="AlphaFoldDB" id="A0A6B0T0E5"/>
<comment type="similarity">
    <text evidence="4">Belongs to the SIMIBI class G3E GTPase family. ZNG1 subfamily.</text>
</comment>
<feature type="domain" description="CobW C-terminal" evidence="7">
    <location>
        <begin position="258"/>
        <end position="370"/>
    </location>
</feature>
<evidence type="ECO:0000259" key="7">
    <source>
        <dbReference type="SMART" id="SM00833"/>
    </source>
</evidence>
<evidence type="ECO:0000256" key="1">
    <source>
        <dbReference type="ARBA" id="ARBA00022741"/>
    </source>
</evidence>
<keyword evidence="9" id="KW-1185">Reference proteome</keyword>
<dbReference type="InterPro" id="IPR011629">
    <property type="entry name" value="CobW-like_C"/>
</dbReference>
<comment type="caution">
    <text evidence="8">The sequence shown here is derived from an EMBL/GenBank/DDBJ whole genome shotgun (WGS) entry which is preliminary data.</text>
</comment>
<dbReference type="GO" id="GO:0016787">
    <property type="term" value="F:hydrolase activity"/>
    <property type="evidence" value="ECO:0007669"/>
    <property type="project" value="UniProtKB-KW"/>
</dbReference>
<dbReference type="OrthoDB" id="359387at2157"/>
<dbReference type="RefSeq" id="WP_159762800.1">
    <property type="nucleotide sequence ID" value="NZ_WUUT01000001.1"/>
</dbReference>
<dbReference type="Pfam" id="PF07683">
    <property type="entry name" value="CobW_C"/>
    <property type="match status" value="1"/>
</dbReference>
<reference evidence="8 9" key="1">
    <citation type="submission" date="2019-12" db="EMBL/GenBank/DDBJ databases">
        <title>Isolation and characterization of three novel carbon monoxide-oxidizing members of Halobacteria from salione crusts and soils.</title>
        <authorList>
            <person name="Myers M.R."/>
            <person name="King G.M."/>
        </authorList>
    </citation>
    <scope>NUCLEOTIDE SEQUENCE [LARGE SCALE GENOMIC DNA]</scope>
    <source>
        <strain evidence="8 9">WSH3</strain>
    </source>
</reference>
<dbReference type="SMART" id="SM00833">
    <property type="entry name" value="CobW_C"/>
    <property type="match status" value="1"/>
</dbReference>
<dbReference type="Gene3D" id="3.30.1220.10">
    <property type="entry name" value="CobW-like, C-terminal domain"/>
    <property type="match status" value="1"/>
</dbReference>
<dbReference type="Pfam" id="PF02492">
    <property type="entry name" value="cobW"/>
    <property type="match status" value="1"/>
</dbReference>
<dbReference type="GO" id="GO:0000166">
    <property type="term" value="F:nucleotide binding"/>
    <property type="evidence" value="ECO:0007669"/>
    <property type="project" value="UniProtKB-KW"/>
</dbReference>
<protein>
    <submittedName>
        <fullName evidence="8">GTP-binding protein</fullName>
    </submittedName>
</protein>
<evidence type="ECO:0000256" key="6">
    <source>
        <dbReference type="SAM" id="MobiDB-lite"/>
    </source>
</evidence>
<dbReference type="SUPFAM" id="SSF90002">
    <property type="entry name" value="Hypothetical protein YjiA, C-terminal domain"/>
    <property type="match status" value="1"/>
</dbReference>
<accession>A0A6B0T0E5</accession>
<evidence type="ECO:0000256" key="4">
    <source>
        <dbReference type="ARBA" id="ARBA00034320"/>
    </source>
</evidence>
<dbReference type="EMBL" id="WUUT01000001">
    <property type="protein sequence ID" value="MXR50697.1"/>
    <property type="molecule type" value="Genomic_DNA"/>
</dbReference>
<feature type="compositionally biased region" description="Basic and acidic residues" evidence="6">
    <location>
        <begin position="241"/>
        <end position="251"/>
    </location>
</feature>
<comment type="catalytic activity">
    <reaction evidence="5">
        <text>GTP + H2O = GDP + phosphate + H(+)</text>
        <dbReference type="Rhea" id="RHEA:19669"/>
        <dbReference type="ChEBI" id="CHEBI:15377"/>
        <dbReference type="ChEBI" id="CHEBI:15378"/>
        <dbReference type="ChEBI" id="CHEBI:37565"/>
        <dbReference type="ChEBI" id="CHEBI:43474"/>
        <dbReference type="ChEBI" id="CHEBI:58189"/>
    </reaction>
    <physiologicalReaction direction="left-to-right" evidence="5">
        <dbReference type="Rhea" id="RHEA:19670"/>
    </physiologicalReaction>
</comment>
<dbReference type="InterPro" id="IPR051927">
    <property type="entry name" value="Zn_Chap_cDPG_Synth"/>
</dbReference>
<organism evidence="8 9">
    <name type="scientific">Halovenus carboxidivorans</name>
    <dbReference type="NCBI Taxonomy" id="2692199"/>
    <lineage>
        <taxon>Archaea</taxon>
        <taxon>Methanobacteriati</taxon>
        <taxon>Methanobacteriota</taxon>
        <taxon>Stenosarchaea group</taxon>
        <taxon>Halobacteria</taxon>
        <taxon>Halobacteriales</taxon>
        <taxon>Haloarculaceae</taxon>
        <taxon>Halovenus</taxon>
    </lineage>
</organism>
<evidence type="ECO:0000256" key="3">
    <source>
        <dbReference type="ARBA" id="ARBA00023186"/>
    </source>
</evidence>
<dbReference type="InterPro" id="IPR003495">
    <property type="entry name" value="CobW/HypB/UreG_nucleotide-bd"/>
</dbReference>
<evidence type="ECO:0000256" key="5">
    <source>
        <dbReference type="ARBA" id="ARBA00049117"/>
    </source>
</evidence>
<proteinExistence type="inferred from homology"/>
<keyword evidence="3" id="KW-0143">Chaperone</keyword>
<evidence type="ECO:0000313" key="9">
    <source>
        <dbReference type="Proteomes" id="UP000466535"/>
    </source>
</evidence>
<name>A0A6B0T0E5_9EURY</name>
<dbReference type="CDD" id="cd03112">
    <property type="entry name" value="CobW-like"/>
    <property type="match status" value="1"/>
</dbReference>
<dbReference type="PANTHER" id="PTHR43603:SF1">
    <property type="entry name" value="ZINC-REGULATED GTPASE METALLOPROTEIN ACTIVATOR 1"/>
    <property type="match status" value="1"/>
</dbReference>
<gene>
    <name evidence="8" type="ORF">GRX03_03620</name>
</gene>
<dbReference type="InterPro" id="IPR027417">
    <property type="entry name" value="P-loop_NTPase"/>
</dbReference>
<dbReference type="Proteomes" id="UP000466535">
    <property type="component" value="Unassembled WGS sequence"/>
</dbReference>
<dbReference type="PANTHER" id="PTHR43603">
    <property type="entry name" value="COBW DOMAIN-CONTAINING PROTEIN DDB_G0274527"/>
    <property type="match status" value="1"/>
</dbReference>
<keyword evidence="1" id="KW-0547">Nucleotide-binding</keyword>
<sequence length="398" mass="43072">MGEEIPVTVLSGPLGAGKTTLVNHLLSNSGDRSIAVLVNDMGEINVDAELLSAGTEVAADGGVAELSNGCICCELQDDLETEVARLASEREFEYLVVEASGISEPEPVARLFTTGSRAAAAYELDTMVTVVDTARFLDAFGDAEGIERETAPGSTDRPLSDLLVEQIEFADVILLNKADLLDAAELDRAEELVRALVPRAEIHRTTHSQIDPGAVLGTGRFDPAETGSGAGWQHGLDGDDAPAHGDHDHAHPDEVYNVSSFVYRRRRPFHPERIRALLGDLPSSVVRSKGLLWIAGRDESALLMSQAGAHATVEVLGPWLASLPEIEREMYRSNRPDVEWDDEHGDRRTELVFIGQEIDDSLIGRLDDCLVTDEEWGEGVETGVFPSADEEALSVETR</sequence>
<dbReference type="SUPFAM" id="SSF52540">
    <property type="entry name" value="P-loop containing nucleoside triphosphate hydrolases"/>
    <property type="match status" value="1"/>
</dbReference>